<keyword evidence="3" id="KW-1185">Reference proteome</keyword>
<comment type="caution">
    <text evidence="2">The sequence shown here is derived from an EMBL/GenBank/DDBJ whole genome shotgun (WGS) entry which is preliminary data.</text>
</comment>
<proteinExistence type="predicted"/>
<feature type="region of interest" description="Disordered" evidence="1">
    <location>
        <begin position="1"/>
        <end position="30"/>
    </location>
</feature>
<dbReference type="Proteomes" id="UP001341840">
    <property type="component" value="Unassembled WGS sequence"/>
</dbReference>
<feature type="compositionally biased region" description="Basic and acidic residues" evidence="1">
    <location>
        <begin position="1"/>
        <end position="14"/>
    </location>
</feature>
<gene>
    <name evidence="2" type="ORF">PIB30_083786</name>
</gene>
<evidence type="ECO:0000313" key="3">
    <source>
        <dbReference type="Proteomes" id="UP001341840"/>
    </source>
</evidence>
<protein>
    <submittedName>
        <fullName evidence="2">Uncharacterized protein</fullName>
    </submittedName>
</protein>
<dbReference type="EMBL" id="JASCZI010152372">
    <property type="protein sequence ID" value="MED6176007.1"/>
    <property type="molecule type" value="Genomic_DNA"/>
</dbReference>
<reference evidence="2 3" key="1">
    <citation type="journal article" date="2023" name="Plants (Basel)">
        <title>Bridging the Gap: Combining Genomics and Transcriptomics Approaches to Understand Stylosanthes scabra, an Orphan Legume from the Brazilian Caatinga.</title>
        <authorList>
            <person name="Ferreira-Neto J.R.C."/>
            <person name="da Silva M.D."/>
            <person name="Binneck E."/>
            <person name="de Melo N.F."/>
            <person name="da Silva R.H."/>
            <person name="de Melo A.L.T.M."/>
            <person name="Pandolfi V."/>
            <person name="Bustamante F.O."/>
            <person name="Brasileiro-Vidal A.C."/>
            <person name="Benko-Iseppon A.M."/>
        </authorList>
    </citation>
    <scope>NUCLEOTIDE SEQUENCE [LARGE SCALE GENOMIC DNA]</scope>
    <source>
        <tissue evidence="2">Leaves</tissue>
    </source>
</reference>
<evidence type="ECO:0000256" key="1">
    <source>
        <dbReference type="SAM" id="MobiDB-lite"/>
    </source>
</evidence>
<sequence>MVEETSIKEEKVEAEVSPPPISPKPQSRRPFLATSRALIDMESGELMLRIYDENLVLQVYKAMYQSPSDSKTCMNIEKGNSPSPVPPDKGSKKKTKEDKGKSVDPGESPHIPTTSYTPHPSVLVGSASKASSKDVSNHFFDPP</sequence>
<organism evidence="2 3">
    <name type="scientific">Stylosanthes scabra</name>
    <dbReference type="NCBI Taxonomy" id="79078"/>
    <lineage>
        <taxon>Eukaryota</taxon>
        <taxon>Viridiplantae</taxon>
        <taxon>Streptophyta</taxon>
        <taxon>Embryophyta</taxon>
        <taxon>Tracheophyta</taxon>
        <taxon>Spermatophyta</taxon>
        <taxon>Magnoliopsida</taxon>
        <taxon>eudicotyledons</taxon>
        <taxon>Gunneridae</taxon>
        <taxon>Pentapetalae</taxon>
        <taxon>rosids</taxon>
        <taxon>fabids</taxon>
        <taxon>Fabales</taxon>
        <taxon>Fabaceae</taxon>
        <taxon>Papilionoideae</taxon>
        <taxon>50 kb inversion clade</taxon>
        <taxon>dalbergioids sensu lato</taxon>
        <taxon>Dalbergieae</taxon>
        <taxon>Pterocarpus clade</taxon>
        <taxon>Stylosanthes</taxon>
    </lineage>
</organism>
<accession>A0ABU6VSQ7</accession>
<name>A0ABU6VSQ7_9FABA</name>
<feature type="compositionally biased region" description="Polar residues" evidence="1">
    <location>
        <begin position="68"/>
        <end position="82"/>
    </location>
</feature>
<feature type="compositionally biased region" description="Basic and acidic residues" evidence="1">
    <location>
        <begin position="95"/>
        <end position="104"/>
    </location>
</feature>
<evidence type="ECO:0000313" key="2">
    <source>
        <dbReference type="EMBL" id="MED6176007.1"/>
    </source>
</evidence>
<feature type="region of interest" description="Disordered" evidence="1">
    <location>
        <begin position="68"/>
        <end position="143"/>
    </location>
</feature>